<evidence type="ECO:0000313" key="1">
    <source>
        <dbReference type="EMBL" id="KAK3785725.1"/>
    </source>
</evidence>
<keyword evidence="2" id="KW-1185">Reference proteome</keyword>
<reference evidence="1" key="1">
    <citation type="journal article" date="2023" name="G3 (Bethesda)">
        <title>A reference genome for the long-term kleptoplast-retaining sea slug Elysia crispata morphotype clarki.</title>
        <authorList>
            <person name="Eastman K.E."/>
            <person name="Pendleton A.L."/>
            <person name="Shaikh M.A."/>
            <person name="Suttiyut T."/>
            <person name="Ogas R."/>
            <person name="Tomko P."/>
            <person name="Gavelis G."/>
            <person name="Widhalm J.R."/>
            <person name="Wisecaver J.H."/>
        </authorList>
    </citation>
    <scope>NUCLEOTIDE SEQUENCE</scope>
    <source>
        <strain evidence="1">ECLA1</strain>
    </source>
</reference>
<dbReference type="AlphaFoldDB" id="A0AAE1ADV8"/>
<sequence>MDHHMTITRSREDKEPALKITLMADGAYKCVCQSDARQLRCAAQRQVLQRVFNLNLSGGQGHRYSLTCREVKDIATALICVCQASNNREIKLEMTFSWNSKQSEVLPDHSFVVCRIKSTTMWKLLSLMPCLLLVAQVNGECAELLACENEISDGDFFEESGLVSYADEAAVLDAVCG</sequence>
<proteinExistence type="predicted"/>
<comment type="caution">
    <text evidence="1">The sequence shown here is derived from an EMBL/GenBank/DDBJ whole genome shotgun (WGS) entry which is preliminary data.</text>
</comment>
<accession>A0AAE1ADV8</accession>
<dbReference type="Proteomes" id="UP001283361">
    <property type="component" value="Unassembled WGS sequence"/>
</dbReference>
<evidence type="ECO:0000313" key="2">
    <source>
        <dbReference type="Proteomes" id="UP001283361"/>
    </source>
</evidence>
<dbReference type="EMBL" id="JAWDGP010002078">
    <property type="protein sequence ID" value="KAK3785725.1"/>
    <property type="molecule type" value="Genomic_DNA"/>
</dbReference>
<name>A0AAE1ADV8_9GAST</name>
<protein>
    <submittedName>
        <fullName evidence="1">Uncharacterized protein</fullName>
    </submittedName>
</protein>
<organism evidence="1 2">
    <name type="scientific">Elysia crispata</name>
    <name type="common">lettuce slug</name>
    <dbReference type="NCBI Taxonomy" id="231223"/>
    <lineage>
        <taxon>Eukaryota</taxon>
        <taxon>Metazoa</taxon>
        <taxon>Spiralia</taxon>
        <taxon>Lophotrochozoa</taxon>
        <taxon>Mollusca</taxon>
        <taxon>Gastropoda</taxon>
        <taxon>Heterobranchia</taxon>
        <taxon>Euthyneura</taxon>
        <taxon>Panpulmonata</taxon>
        <taxon>Sacoglossa</taxon>
        <taxon>Placobranchoidea</taxon>
        <taxon>Plakobranchidae</taxon>
        <taxon>Elysia</taxon>
    </lineage>
</organism>
<gene>
    <name evidence="1" type="ORF">RRG08_055556</name>
</gene>